<organism evidence="1 2">
    <name type="scientific">Colletotrichum liriopes</name>
    <dbReference type="NCBI Taxonomy" id="708192"/>
    <lineage>
        <taxon>Eukaryota</taxon>
        <taxon>Fungi</taxon>
        <taxon>Dikarya</taxon>
        <taxon>Ascomycota</taxon>
        <taxon>Pezizomycotina</taxon>
        <taxon>Sordariomycetes</taxon>
        <taxon>Hypocreomycetidae</taxon>
        <taxon>Glomerellales</taxon>
        <taxon>Glomerellaceae</taxon>
        <taxon>Colletotrichum</taxon>
        <taxon>Colletotrichum spaethianum species complex</taxon>
    </lineage>
</organism>
<dbReference type="EMBL" id="BPPX01000009">
    <property type="protein sequence ID" value="GJC82241.1"/>
    <property type="molecule type" value="Genomic_DNA"/>
</dbReference>
<sequence length="91" mass="9454">MMDEEFAALPSHPSDPNIYSFGRIGVHNVVAACLPAGQMGTNQAATVANQMKSSFPSLRFGLLVGIRGGVPNLDNDIDIGLGDVVICQPAG</sequence>
<keyword evidence="2" id="KW-1185">Reference proteome</keyword>
<evidence type="ECO:0008006" key="3">
    <source>
        <dbReference type="Google" id="ProtNLM"/>
    </source>
</evidence>
<protein>
    <recommendedName>
        <fullName evidence="3">Nucleoside phosphorylase domain-containing protein</fullName>
    </recommendedName>
</protein>
<comment type="caution">
    <text evidence="1">The sequence shown here is derived from an EMBL/GenBank/DDBJ whole genome shotgun (WGS) entry which is preliminary data.</text>
</comment>
<dbReference type="InterPro" id="IPR053137">
    <property type="entry name" value="NLR-like"/>
</dbReference>
<dbReference type="Proteomes" id="UP001055172">
    <property type="component" value="Unassembled WGS sequence"/>
</dbReference>
<dbReference type="GO" id="GO:0003824">
    <property type="term" value="F:catalytic activity"/>
    <property type="evidence" value="ECO:0007669"/>
    <property type="project" value="InterPro"/>
</dbReference>
<dbReference type="AlphaFoldDB" id="A0AA37LS51"/>
<accession>A0AA37LS51</accession>
<proteinExistence type="predicted"/>
<evidence type="ECO:0000313" key="2">
    <source>
        <dbReference type="Proteomes" id="UP001055172"/>
    </source>
</evidence>
<dbReference type="PANTHER" id="PTHR46082:SF11">
    <property type="entry name" value="AAA+ ATPASE DOMAIN-CONTAINING PROTEIN-RELATED"/>
    <property type="match status" value="1"/>
</dbReference>
<dbReference type="GO" id="GO:0009116">
    <property type="term" value="P:nucleoside metabolic process"/>
    <property type="evidence" value="ECO:0007669"/>
    <property type="project" value="InterPro"/>
</dbReference>
<gene>
    <name evidence="1" type="ORF">ColLi_05079</name>
</gene>
<dbReference type="InterPro" id="IPR035994">
    <property type="entry name" value="Nucleoside_phosphorylase_sf"/>
</dbReference>
<evidence type="ECO:0000313" key="1">
    <source>
        <dbReference type="EMBL" id="GJC82241.1"/>
    </source>
</evidence>
<dbReference type="Gene3D" id="3.40.50.1580">
    <property type="entry name" value="Nucleoside phosphorylase domain"/>
    <property type="match status" value="1"/>
</dbReference>
<dbReference type="SUPFAM" id="SSF53167">
    <property type="entry name" value="Purine and uridine phosphorylases"/>
    <property type="match status" value="1"/>
</dbReference>
<name>A0AA37LS51_9PEZI</name>
<reference evidence="1 2" key="1">
    <citation type="submission" date="2021-07" db="EMBL/GenBank/DDBJ databases">
        <title>Genome data of Colletotrichum spaethianum.</title>
        <authorList>
            <person name="Utami Y.D."/>
            <person name="Hiruma K."/>
        </authorList>
    </citation>
    <scope>NUCLEOTIDE SEQUENCE [LARGE SCALE GENOMIC DNA]</scope>
    <source>
        <strain evidence="1 2">MAFF 242679</strain>
    </source>
</reference>
<dbReference type="PANTHER" id="PTHR46082">
    <property type="entry name" value="ATP/GTP-BINDING PROTEIN-RELATED"/>
    <property type="match status" value="1"/>
</dbReference>